<dbReference type="PANTHER" id="PTHR22807">
    <property type="entry name" value="NOP2 YEAST -RELATED NOL1/NOP2/FMU SUN DOMAIN-CONTAINING"/>
    <property type="match status" value="1"/>
</dbReference>
<evidence type="ECO:0000313" key="8">
    <source>
        <dbReference type="EnsemblProtists" id="EOD28434"/>
    </source>
</evidence>
<evidence type="ECO:0000256" key="6">
    <source>
        <dbReference type="SAM" id="MobiDB-lite"/>
    </source>
</evidence>
<dbReference type="RefSeq" id="XP_005780863.1">
    <property type="nucleotide sequence ID" value="XM_005780806.1"/>
</dbReference>
<feature type="binding site" evidence="5">
    <location>
        <position position="314"/>
    </location>
    <ligand>
        <name>S-adenosyl-L-methionine</name>
        <dbReference type="ChEBI" id="CHEBI:59789"/>
    </ligand>
</feature>
<dbReference type="eggNOG" id="KOG1122">
    <property type="taxonomic scope" value="Eukaryota"/>
</dbReference>
<comment type="similarity">
    <text evidence="5">Belongs to the class I-like SAM-binding methyltransferase superfamily. RsmB/NOP family.</text>
</comment>
<reference evidence="8" key="2">
    <citation type="submission" date="2024-10" db="UniProtKB">
        <authorList>
            <consortium name="EnsemblProtists"/>
        </authorList>
    </citation>
    <scope>IDENTIFICATION</scope>
</reference>
<dbReference type="PaxDb" id="2903-EOD28434"/>
<dbReference type="Gene3D" id="1.10.940.10">
    <property type="entry name" value="NusB-like"/>
    <property type="match status" value="1"/>
</dbReference>
<dbReference type="HOGENOM" id="CLU_558305_0_0_1"/>
<evidence type="ECO:0000313" key="9">
    <source>
        <dbReference type="Proteomes" id="UP000013827"/>
    </source>
</evidence>
<proteinExistence type="inferred from homology"/>
<name>A0A0D3JY49_EMIH1</name>
<feature type="binding site" evidence="5">
    <location>
        <begin position="266"/>
        <end position="272"/>
    </location>
    <ligand>
        <name>S-adenosyl-L-methionine</name>
        <dbReference type="ChEBI" id="CHEBI:59789"/>
    </ligand>
</feature>
<protein>
    <recommendedName>
        <fullName evidence="7">SAM-dependent MTase RsmB/NOP-type domain-containing protein</fullName>
    </recommendedName>
</protein>
<evidence type="ECO:0000256" key="1">
    <source>
        <dbReference type="ARBA" id="ARBA00022603"/>
    </source>
</evidence>
<sequence length="489" mass="51601">MSRAARRAESLIRSVRALEHIIERKRGLEDALPRASAGLEARAGGVIHDTVAGTLRHLHQYERRLDAAAAAAAGDRAWRAVEDMPLRLLMASALFQCEHTPASAAHVVRSATEGCAQLGRAWAQAPIESVVRNAAAGRGFFSRAGAAERLSLPAWLHEDLVSNLGARRLDAFGPLLLQRPSRLHLAVASSAGSPSEYAARLSEGSGVAARPLEFTRFGVSLHARPRDVGSLPGVASRRVFVQDGAQQWGVGQLSPVGAGEAVLDLCAAPGGKSRALLLHQPAARLVAVERSRRKAAALRESLAGEGRAAVVCGDATRPEEWAAACGEGGASAVVLDAPCSASGILRTRPEAKVHQSRESVEALCETQQRLLRAAWSRLAPGGELLYTTCSLLRAENEEAVQRFAAEAPGATLAPLRPPRGALSRAQPQGVTFLPSEEHQGGFVALLRKGERGQGRGGRGGGDSSRRRGGSRSTNSGREFLATLSMQEVS</sequence>
<dbReference type="InterPro" id="IPR035926">
    <property type="entry name" value="NusB-like_sf"/>
</dbReference>
<dbReference type="PRINTS" id="PR02008">
    <property type="entry name" value="RCMTFAMILY"/>
</dbReference>
<feature type="active site" description="Nucleophile" evidence="5">
    <location>
        <position position="389"/>
    </location>
</feature>
<dbReference type="SUPFAM" id="SSF48013">
    <property type="entry name" value="NusB-like"/>
    <property type="match status" value="1"/>
</dbReference>
<keyword evidence="9" id="KW-1185">Reference proteome</keyword>
<organism evidence="8 9">
    <name type="scientific">Emiliania huxleyi (strain CCMP1516)</name>
    <dbReference type="NCBI Taxonomy" id="280463"/>
    <lineage>
        <taxon>Eukaryota</taxon>
        <taxon>Haptista</taxon>
        <taxon>Haptophyta</taxon>
        <taxon>Prymnesiophyceae</taxon>
        <taxon>Isochrysidales</taxon>
        <taxon>Noelaerhabdaceae</taxon>
        <taxon>Emiliania</taxon>
    </lineage>
</organism>
<feature type="binding site" evidence="5">
    <location>
        <position position="336"/>
    </location>
    <ligand>
        <name>S-adenosyl-L-methionine</name>
        <dbReference type="ChEBI" id="CHEBI:59789"/>
    </ligand>
</feature>
<evidence type="ECO:0000256" key="5">
    <source>
        <dbReference type="PROSITE-ProRule" id="PRU01023"/>
    </source>
</evidence>
<dbReference type="InterPro" id="IPR023267">
    <property type="entry name" value="RCMT"/>
</dbReference>
<evidence type="ECO:0000256" key="2">
    <source>
        <dbReference type="ARBA" id="ARBA00022679"/>
    </source>
</evidence>
<feature type="domain" description="SAM-dependent MTase RsmB/NOP-type" evidence="7">
    <location>
        <begin position="173"/>
        <end position="449"/>
    </location>
</feature>
<dbReference type="GO" id="GO:0003723">
    <property type="term" value="F:RNA binding"/>
    <property type="evidence" value="ECO:0007669"/>
    <property type="project" value="UniProtKB-UniRule"/>
</dbReference>
<keyword evidence="4 5" id="KW-0694">RNA-binding</keyword>
<keyword evidence="1 5" id="KW-0489">Methyltransferase</keyword>
<dbReference type="AlphaFoldDB" id="A0A0D3JY49"/>
<dbReference type="STRING" id="2903.R1F5B6"/>
<dbReference type="GeneID" id="17273980"/>
<feature type="binding site" evidence="5">
    <location>
        <position position="289"/>
    </location>
    <ligand>
        <name>S-adenosyl-L-methionine</name>
        <dbReference type="ChEBI" id="CHEBI:59789"/>
    </ligand>
</feature>
<dbReference type="Pfam" id="PF01189">
    <property type="entry name" value="Methyltr_RsmB-F"/>
    <property type="match status" value="1"/>
</dbReference>
<dbReference type="PANTHER" id="PTHR22807:SF61">
    <property type="entry name" value="NOL1_NOP2_SUN FAMILY PROTEIN _ ANTITERMINATION NUSB DOMAIN-CONTAINING PROTEIN"/>
    <property type="match status" value="1"/>
</dbReference>
<dbReference type="Gene3D" id="3.40.50.150">
    <property type="entry name" value="Vaccinia Virus protein VP39"/>
    <property type="match status" value="1"/>
</dbReference>
<dbReference type="InterPro" id="IPR001678">
    <property type="entry name" value="MeTrfase_RsmB-F_NOP2_dom"/>
</dbReference>
<evidence type="ECO:0000259" key="7">
    <source>
        <dbReference type="PROSITE" id="PS51686"/>
    </source>
</evidence>
<dbReference type="KEGG" id="ehx:EMIHUDRAFT_449983"/>
<dbReference type="InterPro" id="IPR049560">
    <property type="entry name" value="MeTrfase_RsmB-F_NOP2_cat"/>
</dbReference>
<accession>A0A0D3JY49</accession>
<dbReference type="GO" id="GO:0001510">
    <property type="term" value="P:RNA methylation"/>
    <property type="evidence" value="ECO:0007669"/>
    <property type="project" value="InterPro"/>
</dbReference>
<dbReference type="GO" id="GO:0008173">
    <property type="term" value="F:RNA methyltransferase activity"/>
    <property type="evidence" value="ECO:0007669"/>
    <property type="project" value="InterPro"/>
</dbReference>
<evidence type="ECO:0000256" key="3">
    <source>
        <dbReference type="ARBA" id="ARBA00022691"/>
    </source>
</evidence>
<dbReference type="PROSITE" id="PS51686">
    <property type="entry name" value="SAM_MT_RSMB_NOP"/>
    <property type="match status" value="1"/>
</dbReference>
<keyword evidence="3 5" id="KW-0949">S-adenosyl-L-methionine</keyword>
<keyword evidence="2 5" id="KW-0808">Transferase</keyword>
<dbReference type="EnsemblProtists" id="EOD28434">
    <property type="protein sequence ID" value="EOD28434"/>
    <property type="gene ID" value="EMIHUDRAFT_449983"/>
</dbReference>
<evidence type="ECO:0000256" key="4">
    <source>
        <dbReference type="ARBA" id="ARBA00022884"/>
    </source>
</evidence>
<feature type="region of interest" description="Disordered" evidence="6">
    <location>
        <begin position="446"/>
        <end position="489"/>
    </location>
</feature>
<dbReference type="InterPro" id="IPR029063">
    <property type="entry name" value="SAM-dependent_MTases_sf"/>
</dbReference>
<dbReference type="CDD" id="cd02440">
    <property type="entry name" value="AdoMet_MTases"/>
    <property type="match status" value="1"/>
</dbReference>
<reference evidence="9" key="1">
    <citation type="journal article" date="2013" name="Nature">
        <title>Pan genome of the phytoplankton Emiliania underpins its global distribution.</title>
        <authorList>
            <person name="Read B.A."/>
            <person name="Kegel J."/>
            <person name="Klute M.J."/>
            <person name="Kuo A."/>
            <person name="Lefebvre S.C."/>
            <person name="Maumus F."/>
            <person name="Mayer C."/>
            <person name="Miller J."/>
            <person name="Monier A."/>
            <person name="Salamov A."/>
            <person name="Young J."/>
            <person name="Aguilar M."/>
            <person name="Claverie J.M."/>
            <person name="Frickenhaus S."/>
            <person name="Gonzalez K."/>
            <person name="Herman E.K."/>
            <person name="Lin Y.C."/>
            <person name="Napier J."/>
            <person name="Ogata H."/>
            <person name="Sarno A.F."/>
            <person name="Shmutz J."/>
            <person name="Schroeder D."/>
            <person name="de Vargas C."/>
            <person name="Verret F."/>
            <person name="von Dassow P."/>
            <person name="Valentin K."/>
            <person name="Van de Peer Y."/>
            <person name="Wheeler G."/>
            <person name="Dacks J.B."/>
            <person name="Delwiche C.F."/>
            <person name="Dyhrman S.T."/>
            <person name="Glockner G."/>
            <person name="John U."/>
            <person name="Richards T."/>
            <person name="Worden A.Z."/>
            <person name="Zhang X."/>
            <person name="Grigoriev I.V."/>
            <person name="Allen A.E."/>
            <person name="Bidle K."/>
            <person name="Borodovsky M."/>
            <person name="Bowler C."/>
            <person name="Brownlee C."/>
            <person name="Cock J.M."/>
            <person name="Elias M."/>
            <person name="Gladyshev V.N."/>
            <person name="Groth M."/>
            <person name="Guda C."/>
            <person name="Hadaegh A."/>
            <person name="Iglesias-Rodriguez M.D."/>
            <person name="Jenkins J."/>
            <person name="Jones B.M."/>
            <person name="Lawson T."/>
            <person name="Leese F."/>
            <person name="Lindquist E."/>
            <person name="Lobanov A."/>
            <person name="Lomsadze A."/>
            <person name="Malik S.B."/>
            <person name="Marsh M.E."/>
            <person name="Mackinder L."/>
            <person name="Mock T."/>
            <person name="Mueller-Roeber B."/>
            <person name="Pagarete A."/>
            <person name="Parker M."/>
            <person name="Probert I."/>
            <person name="Quesneville H."/>
            <person name="Raines C."/>
            <person name="Rensing S.A."/>
            <person name="Riano-Pachon D.M."/>
            <person name="Richier S."/>
            <person name="Rokitta S."/>
            <person name="Shiraiwa Y."/>
            <person name="Soanes D.M."/>
            <person name="van der Giezen M."/>
            <person name="Wahlund T.M."/>
            <person name="Williams B."/>
            <person name="Wilson W."/>
            <person name="Wolfe G."/>
            <person name="Wurch L.L."/>
        </authorList>
    </citation>
    <scope>NUCLEOTIDE SEQUENCE</scope>
</reference>
<dbReference type="SUPFAM" id="SSF53335">
    <property type="entry name" value="S-adenosyl-L-methionine-dependent methyltransferases"/>
    <property type="match status" value="1"/>
</dbReference>
<dbReference type="Proteomes" id="UP000013827">
    <property type="component" value="Unassembled WGS sequence"/>
</dbReference>